<dbReference type="PROSITE" id="PS50893">
    <property type="entry name" value="ABC_TRANSPORTER_2"/>
    <property type="match status" value="1"/>
</dbReference>
<feature type="domain" description="ABC transporter" evidence="14">
    <location>
        <begin position="492"/>
        <end position="704"/>
    </location>
</feature>
<evidence type="ECO:0000256" key="12">
    <source>
        <dbReference type="ARBA" id="ARBA00072252"/>
    </source>
</evidence>
<evidence type="ECO:0000256" key="3">
    <source>
        <dbReference type="ARBA" id="ARBA00022475"/>
    </source>
</evidence>
<dbReference type="SUPFAM" id="SSF52540">
    <property type="entry name" value="P-loop containing nucleoside triphosphate hydrolases"/>
    <property type="match status" value="1"/>
</dbReference>
<dbReference type="GO" id="GO:0005524">
    <property type="term" value="F:ATP binding"/>
    <property type="evidence" value="ECO:0007669"/>
    <property type="project" value="UniProtKB-KW"/>
</dbReference>
<dbReference type="AlphaFoldDB" id="A0A0N0GN70"/>
<dbReference type="SUPFAM" id="SSF90123">
    <property type="entry name" value="ABC transporter transmembrane region"/>
    <property type="match status" value="1"/>
</dbReference>
<comment type="subcellular location">
    <subcellularLocation>
        <location evidence="1">Cell membrane</location>
        <topology evidence="1">Multi-pass membrane protein</topology>
    </subcellularLocation>
</comment>
<keyword evidence="7 17" id="KW-0067">ATP-binding</keyword>
<keyword evidence="4 13" id="KW-0812">Transmembrane</keyword>
<dbReference type="Gene3D" id="1.20.1560.10">
    <property type="entry name" value="ABC transporter type 1, transmembrane domain"/>
    <property type="match status" value="1"/>
</dbReference>
<dbReference type="PANTHER" id="PTHR24221">
    <property type="entry name" value="ATP-BINDING CASSETTE SUB-FAMILY B"/>
    <property type="match status" value="1"/>
</dbReference>
<evidence type="ECO:0000256" key="4">
    <source>
        <dbReference type="ARBA" id="ARBA00022692"/>
    </source>
</evidence>
<sequence length="704" mass="77547">MTDSANAALNWRWRRRLPVIRQTEAAECGVACLAMVASWHGYRVDLPTLRARFGVTQRGMTFARLVDCAALLDLATRPLRLEMGDLIQLATPCVLYWDLNHFVVLKKVRGQRVEIHDPARGCVTLSLAEVSKHFTGIALELTPTHTFVAQDQRRRIRLRELTGRTQGLKAALVRIFVFALVLEALALLAPFLNQIVIDEVLVAQDQDLLVLILIGMALLTATQTLIGLVREWATLSMAVNFNMQWTANVLHHLWRLPLAWFEKRHIGEISARFDAVDTLQHTLTTSSMQALLDVLLALGTLVMMLLYSPKLAAIALLAAALYALLRAACFGPLRRAADACWMAGTQESSHFLESLRGMLSLRVNAATPRRETAWRNLNVARRNAQLHQSKLEMAYHVVNTLLASAVAAATTWWGVQAVLGNAFSVGMLVAYMSFQGRFTASINSLIDKIAEFKMLAVYNERLADIVLTPVSALEHSSVPPIAAEVQTEAIVVEVTAVRFRYGPGEPDILRNVDLQLRAGEIVALVGSSGGGKTTLLKLILGVYQPDQGGIRVLGHDIRQAGFASVRTQIGTVLQDDALFSGSILDNITLFAPDHDVARAQQCATRARLHAEVSAMPMGYQTAVTEYGGSLSGGQKQRLLLARALYKRPRLLLLDEATSHLDTANERQINQMLRDLGVAILLIAHRPETIASADRVLQLEHGRLV</sequence>
<dbReference type="PROSITE" id="PS50929">
    <property type="entry name" value="ABC_TM1F"/>
    <property type="match status" value="1"/>
</dbReference>
<dbReference type="PROSITE" id="PS00211">
    <property type="entry name" value="ABC_TRANSPORTER_1"/>
    <property type="match status" value="1"/>
</dbReference>
<keyword evidence="8 13" id="KW-1133">Transmembrane helix</keyword>
<dbReference type="InterPro" id="IPR003593">
    <property type="entry name" value="AAA+_ATPase"/>
</dbReference>
<evidence type="ECO:0000256" key="11">
    <source>
        <dbReference type="ARBA" id="ARBA00061173"/>
    </source>
</evidence>
<evidence type="ECO:0000256" key="10">
    <source>
        <dbReference type="ARBA" id="ARBA00055355"/>
    </source>
</evidence>
<evidence type="ECO:0000256" key="1">
    <source>
        <dbReference type="ARBA" id="ARBA00004651"/>
    </source>
</evidence>
<keyword evidence="9 13" id="KW-0472">Membrane</keyword>
<keyword evidence="3" id="KW-1003">Cell membrane</keyword>
<proteinExistence type="inferred from homology"/>
<keyword evidence="5" id="KW-0204">Cytolysis</keyword>
<comment type="similarity">
    <text evidence="11">Belongs to the ABC transporter superfamily. Cyclolysin exporter (TC 3.A.1.109.2) family.</text>
</comment>
<feature type="domain" description="Peptidase C39" evidence="16">
    <location>
        <begin position="22"/>
        <end position="141"/>
    </location>
</feature>
<evidence type="ECO:0000259" key="15">
    <source>
        <dbReference type="PROSITE" id="PS50929"/>
    </source>
</evidence>
<evidence type="ECO:0000313" key="17">
    <source>
        <dbReference type="EMBL" id="KPC52554.1"/>
    </source>
</evidence>
<dbReference type="InterPro" id="IPR039421">
    <property type="entry name" value="Type_1_exporter"/>
</dbReference>
<accession>A0A0N0GN70</accession>
<evidence type="ECO:0000256" key="7">
    <source>
        <dbReference type="ARBA" id="ARBA00022840"/>
    </source>
</evidence>
<dbReference type="Pfam" id="PF00005">
    <property type="entry name" value="ABC_tran"/>
    <property type="match status" value="1"/>
</dbReference>
<evidence type="ECO:0000256" key="6">
    <source>
        <dbReference type="ARBA" id="ARBA00022741"/>
    </source>
</evidence>
<dbReference type="InterPro" id="IPR027417">
    <property type="entry name" value="P-loop_NTPase"/>
</dbReference>
<comment type="caution">
    <text evidence="17">The sequence shown here is derived from an EMBL/GenBank/DDBJ whole genome shotgun (WGS) entry which is preliminary data.</text>
</comment>
<dbReference type="STRING" id="857265.WG78_11940"/>
<dbReference type="InterPro" id="IPR017871">
    <property type="entry name" value="ABC_transporter-like_CS"/>
</dbReference>
<dbReference type="FunFam" id="3.40.50.300:FF:000299">
    <property type="entry name" value="ABC transporter ATP-binding protein/permease"/>
    <property type="match status" value="1"/>
</dbReference>
<dbReference type="SMART" id="SM00382">
    <property type="entry name" value="AAA"/>
    <property type="match status" value="1"/>
</dbReference>
<dbReference type="GO" id="GO:0005886">
    <property type="term" value="C:plasma membrane"/>
    <property type="evidence" value="ECO:0007669"/>
    <property type="project" value="UniProtKB-SubCell"/>
</dbReference>
<keyword evidence="6" id="KW-0547">Nucleotide-binding</keyword>
<dbReference type="RefSeq" id="WP_053938044.1">
    <property type="nucleotide sequence ID" value="NZ_LAQT01000009.1"/>
</dbReference>
<dbReference type="OrthoDB" id="8554730at2"/>
<feature type="domain" description="ABC transmembrane type-1" evidence="15">
    <location>
        <begin position="175"/>
        <end position="454"/>
    </location>
</feature>
<dbReference type="PANTHER" id="PTHR24221:SF606">
    <property type="entry name" value="COLICIN V SECRETION-PROCESSING ATP-BINDING PROTEIN"/>
    <property type="match status" value="1"/>
</dbReference>
<name>A0A0N0GN70_9NEIS</name>
<keyword evidence="18" id="KW-1185">Reference proteome</keyword>
<dbReference type="GO" id="GO:0016887">
    <property type="term" value="F:ATP hydrolysis activity"/>
    <property type="evidence" value="ECO:0007669"/>
    <property type="project" value="InterPro"/>
</dbReference>
<evidence type="ECO:0000256" key="8">
    <source>
        <dbReference type="ARBA" id="ARBA00022989"/>
    </source>
</evidence>
<keyword evidence="2" id="KW-0813">Transport</keyword>
<dbReference type="GO" id="GO:0006508">
    <property type="term" value="P:proteolysis"/>
    <property type="evidence" value="ECO:0007669"/>
    <property type="project" value="InterPro"/>
</dbReference>
<evidence type="ECO:0000256" key="9">
    <source>
        <dbReference type="ARBA" id="ARBA00023136"/>
    </source>
</evidence>
<evidence type="ECO:0000259" key="14">
    <source>
        <dbReference type="PROSITE" id="PS50893"/>
    </source>
</evidence>
<dbReference type="InterPro" id="IPR003439">
    <property type="entry name" value="ABC_transporter-like_ATP-bd"/>
</dbReference>
<dbReference type="InterPro" id="IPR033838">
    <property type="entry name" value="CvaB_peptidase"/>
</dbReference>
<feature type="transmembrane region" description="Helical" evidence="13">
    <location>
        <begin position="313"/>
        <end position="333"/>
    </location>
</feature>
<feature type="transmembrane region" description="Helical" evidence="13">
    <location>
        <begin position="391"/>
        <end position="409"/>
    </location>
</feature>
<reference evidence="17 18" key="1">
    <citation type="submission" date="2015-07" db="EMBL/GenBank/DDBJ databases">
        <title>Draft genome sequence of the Amantichitinum ursilacus IGB-41, a new chitin-degrading bacterium.</title>
        <authorList>
            <person name="Kirstahler P."/>
            <person name="Guenther M."/>
            <person name="Grumaz C."/>
            <person name="Rupp S."/>
            <person name="Zibek S."/>
            <person name="Sohn K."/>
        </authorList>
    </citation>
    <scope>NUCLEOTIDE SEQUENCE [LARGE SCALE GENOMIC DNA]</scope>
    <source>
        <strain evidence="17 18">IGB-41</strain>
    </source>
</reference>
<keyword evidence="5" id="KW-0354">Hemolysis</keyword>
<dbReference type="GO" id="GO:0008234">
    <property type="term" value="F:cysteine-type peptidase activity"/>
    <property type="evidence" value="ECO:0007669"/>
    <property type="project" value="InterPro"/>
</dbReference>
<dbReference type="GO" id="GO:0031640">
    <property type="term" value="P:killing of cells of another organism"/>
    <property type="evidence" value="ECO:0007669"/>
    <property type="project" value="UniProtKB-KW"/>
</dbReference>
<evidence type="ECO:0000256" key="13">
    <source>
        <dbReference type="SAM" id="Phobius"/>
    </source>
</evidence>
<dbReference type="Proteomes" id="UP000037939">
    <property type="component" value="Unassembled WGS sequence"/>
</dbReference>
<dbReference type="InterPro" id="IPR005074">
    <property type="entry name" value="Peptidase_C39"/>
</dbReference>
<dbReference type="Gene3D" id="3.40.50.300">
    <property type="entry name" value="P-loop containing nucleotide triphosphate hydrolases"/>
    <property type="match status" value="1"/>
</dbReference>
<dbReference type="GO" id="GO:0034040">
    <property type="term" value="F:ATPase-coupled lipid transmembrane transporter activity"/>
    <property type="evidence" value="ECO:0007669"/>
    <property type="project" value="TreeGrafter"/>
</dbReference>
<protein>
    <recommendedName>
        <fullName evidence="12">Cyclolysin secretion/processing ATP-binding protein CyaB</fullName>
    </recommendedName>
</protein>
<evidence type="ECO:0000256" key="5">
    <source>
        <dbReference type="ARBA" id="ARBA00022735"/>
    </source>
</evidence>
<feature type="transmembrane region" description="Helical" evidence="13">
    <location>
        <begin position="208"/>
        <end position="229"/>
    </location>
</feature>
<dbReference type="GO" id="GO:0140359">
    <property type="term" value="F:ABC-type transporter activity"/>
    <property type="evidence" value="ECO:0007669"/>
    <property type="project" value="InterPro"/>
</dbReference>
<dbReference type="PATRIC" id="fig|857265.3.peg.2457"/>
<gene>
    <name evidence="17" type="primary">apxIB</name>
    <name evidence="17" type="ORF">WG78_11940</name>
</gene>
<evidence type="ECO:0000259" key="16">
    <source>
        <dbReference type="PROSITE" id="PS50990"/>
    </source>
</evidence>
<dbReference type="InterPro" id="IPR036640">
    <property type="entry name" value="ABC1_TM_sf"/>
</dbReference>
<feature type="transmembrane region" description="Helical" evidence="13">
    <location>
        <begin position="290"/>
        <end position="307"/>
    </location>
</feature>
<dbReference type="Pfam" id="PF03412">
    <property type="entry name" value="Peptidase_C39"/>
    <property type="match status" value="1"/>
</dbReference>
<organism evidence="17 18">
    <name type="scientific">Amantichitinum ursilacus</name>
    <dbReference type="NCBI Taxonomy" id="857265"/>
    <lineage>
        <taxon>Bacteria</taxon>
        <taxon>Pseudomonadati</taxon>
        <taxon>Pseudomonadota</taxon>
        <taxon>Betaproteobacteria</taxon>
        <taxon>Neisseriales</taxon>
        <taxon>Chitinibacteraceae</taxon>
        <taxon>Amantichitinum</taxon>
    </lineage>
</organism>
<dbReference type="Gene3D" id="3.90.70.10">
    <property type="entry name" value="Cysteine proteinases"/>
    <property type="match status" value="1"/>
</dbReference>
<dbReference type="EMBL" id="LAQT01000009">
    <property type="protein sequence ID" value="KPC52554.1"/>
    <property type="molecule type" value="Genomic_DNA"/>
</dbReference>
<dbReference type="InterPro" id="IPR011527">
    <property type="entry name" value="ABC1_TM_dom"/>
</dbReference>
<dbReference type="CDD" id="cd02419">
    <property type="entry name" value="Peptidase_C39C"/>
    <property type="match status" value="1"/>
</dbReference>
<evidence type="ECO:0000256" key="2">
    <source>
        <dbReference type="ARBA" id="ARBA00022448"/>
    </source>
</evidence>
<evidence type="ECO:0000313" key="18">
    <source>
        <dbReference type="Proteomes" id="UP000037939"/>
    </source>
</evidence>
<dbReference type="PROSITE" id="PS50990">
    <property type="entry name" value="PEPTIDASE_C39"/>
    <property type="match status" value="1"/>
</dbReference>
<dbReference type="CDD" id="cd18567">
    <property type="entry name" value="ABC_6TM_CvaB_RaxB_like"/>
    <property type="match status" value="1"/>
</dbReference>
<comment type="function">
    <text evidence="10">Involved in the export of calmodulin-sensitive adenylate cyclase-hemolysin (cyclolysin).</text>
</comment>
<dbReference type="Pfam" id="PF00664">
    <property type="entry name" value="ABC_membrane"/>
    <property type="match status" value="1"/>
</dbReference>
<feature type="transmembrane region" description="Helical" evidence="13">
    <location>
        <begin position="171"/>
        <end position="196"/>
    </location>
</feature>